<keyword evidence="2 4" id="KW-0575">Peroxidase</keyword>
<evidence type="ECO:0000313" key="6">
    <source>
        <dbReference type="Proteomes" id="UP000664857"/>
    </source>
</evidence>
<dbReference type="InterPro" id="IPR036249">
    <property type="entry name" value="Thioredoxin-like_sf"/>
</dbReference>
<dbReference type="PIRSF" id="PIRSF000303">
    <property type="entry name" value="Glutathion_perox"/>
    <property type="match status" value="1"/>
</dbReference>
<dbReference type="PANTHER" id="PTHR11592:SF78">
    <property type="entry name" value="GLUTATHIONE PEROXIDASE"/>
    <property type="match status" value="1"/>
</dbReference>
<dbReference type="EMBL" id="JAFLVX010000011">
    <property type="protein sequence ID" value="MBO0476130.1"/>
    <property type="molecule type" value="Genomic_DNA"/>
</dbReference>
<evidence type="ECO:0000256" key="1">
    <source>
        <dbReference type="ARBA" id="ARBA00006926"/>
    </source>
</evidence>
<dbReference type="InterPro" id="IPR000889">
    <property type="entry name" value="Glutathione_peroxidase"/>
</dbReference>
<dbReference type="SUPFAM" id="SSF52833">
    <property type="entry name" value="Thioredoxin-like"/>
    <property type="match status" value="1"/>
</dbReference>
<gene>
    <name evidence="5" type="ORF">DOK76_03550</name>
</gene>
<dbReference type="Proteomes" id="UP000664857">
    <property type="component" value="Unassembled WGS sequence"/>
</dbReference>
<organism evidence="5 6">
    <name type="scientific">Candidatus Vagococcus giribetii</name>
    <dbReference type="NCBI Taxonomy" id="2230876"/>
    <lineage>
        <taxon>Bacteria</taxon>
        <taxon>Bacillati</taxon>
        <taxon>Bacillota</taxon>
        <taxon>Bacilli</taxon>
        <taxon>Lactobacillales</taxon>
        <taxon>Enterococcaceae</taxon>
        <taxon>Vagococcus</taxon>
    </lineage>
</organism>
<comment type="similarity">
    <text evidence="1 4">Belongs to the glutathione peroxidase family.</text>
</comment>
<reference evidence="5 6" key="1">
    <citation type="submission" date="2021-03" db="EMBL/GenBank/DDBJ databases">
        <title>Enterococcal diversity collection.</title>
        <authorList>
            <person name="Gilmore M.S."/>
            <person name="Schwartzman J."/>
            <person name="Van Tyne D."/>
            <person name="Martin M."/>
            <person name="Earl A.M."/>
            <person name="Manson A.L."/>
            <person name="Straub T."/>
            <person name="Salamzade R."/>
            <person name="Saavedra J."/>
            <person name="Lebreton F."/>
            <person name="Prichula J."/>
            <person name="Schaufler K."/>
            <person name="Gaca A."/>
            <person name="Sgardioli B."/>
            <person name="Wagenaar J."/>
            <person name="Strong T."/>
        </authorList>
    </citation>
    <scope>NUCLEOTIDE SEQUENCE [LARGE SCALE GENOMIC DNA]</scope>
    <source>
        <strain evidence="5 6">DIV0080</strain>
    </source>
</reference>
<dbReference type="InterPro" id="IPR029759">
    <property type="entry name" value="GPX_AS"/>
</dbReference>
<evidence type="ECO:0000256" key="3">
    <source>
        <dbReference type="ARBA" id="ARBA00023002"/>
    </source>
</evidence>
<dbReference type="RefSeq" id="WP_206965038.1">
    <property type="nucleotide sequence ID" value="NZ_JAFLVX010000011.1"/>
</dbReference>
<dbReference type="Gene3D" id="3.40.30.10">
    <property type="entry name" value="Glutaredoxin"/>
    <property type="match status" value="1"/>
</dbReference>
<accession>A0ABS3HQW8</accession>
<evidence type="ECO:0000313" key="5">
    <source>
        <dbReference type="EMBL" id="MBO0476130.1"/>
    </source>
</evidence>
<dbReference type="PRINTS" id="PR01011">
    <property type="entry name" value="GLUTPROXDASE"/>
</dbReference>
<proteinExistence type="inferred from homology"/>
<dbReference type="CDD" id="cd00340">
    <property type="entry name" value="GSH_Peroxidase"/>
    <property type="match status" value="1"/>
</dbReference>
<evidence type="ECO:0000256" key="4">
    <source>
        <dbReference type="RuleBase" id="RU000499"/>
    </source>
</evidence>
<dbReference type="PROSITE" id="PS51355">
    <property type="entry name" value="GLUTATHIONE_PEROXID_3"/>
    <property type="match status" value="1"/>
</dbReference>
<protein>
    <recommendedName>
        <fullName evidence="4">Glutathione peroxidase</fullName>
    </recommendedName>
</protein>
<dbReference type="GO" id="GO:0004601">
    <property type="term" value="F:peroxidase activity"/>
    <property type="evidence" value="ECO:0007669"/>
    <property type="project" value="UniProtKB-KW"/>
</dbReference>
<keyword evidence="6" id="KW-1185">Reference proteome</keyword>
<sequence length="154" mass="17857">MGVYDFEMARIDGTVEPLSKYENQVMLIVNTASKCGFTKQFEGLEMLYQTYSDQGFVVLGFPCSQFLNQEYKDDEEIVSFCQKNYGVSFPMFSKINVRGKYKAPLYEYLIEQTSGKMIQWNFTKFLVNRQGEIVARFQPKVTPEEIESAIKDIL</sequence>
<comment type="caution">
    <text evidence="5">The sequence shown here is derived from an EMBL/GenBank/DDBJ whole genome shotgun (WGS) entry which is preliminary data.</text>
</comment>
<dbReference type="PANTHER" id="PTHR11592">
    <property type="entry name" value="GLUTATHIONE PEROXIDASE"/>
    <property type="match status" value="1"/>
</dbReference>
<name>A0ABS3HQW8_9ENTE</name>
<evidence type="ECO:0000256" key="2">
    <source>
        <dbReference type="ARBA" id="ARBA00022559"/>
    </source>
</evidence>
<dbReference type="PROSITE" id="PS00460">
    <property type="entry name" value="GLUTATHIONE_PEROXID_1"/>
    <property type="match status" value="1"/>
</dbReference>
<keyword evidence="3 4" id="KW-0560">Oxidoreductase</keyword>
<dbReference type="Pfam" id="PF00255">
    <property type="entry name" value="GSHPx"/>
    <property type="match status" value="1"/>
</dbReference>